<keyword evidence="6 14" id="KW-0479">Metal-binding</keyword>
<evidence type="ECO:0000256" key="13">
    <source>
        <dbReference type="PIRSR" id="PIRSR606262-2"/>
    </source>
</evidence>
<dbReference type="Proteomes" id="UP000294664">
    <property type="component" value="Unassembled WGS sequence"/>
</dbReference>
<dbReference type="InterPro" id="IPR006262">
    <property type="entry name" value="Cyt_deam_tetra"/>
</dbReference>
<feature type="binding site" evidence="14">
    <location>
        <position position="104"/>
    </location>
    <ligand>
        <name>Zn(2+)</name>
        <dbReference type="ChEBI" id="CHEBI:29105"/>
        <note>catalytic</note>
    </ligand>
</feature>
<protein>
    <recommendedName>
        <fullName evidence="5 15">Cytidine deaminase</fullName>
        <ecNumber evidence="4 15">3.5.4.5</ecNumber>
    </recommendedName>
    <alternativeName>
        <fullName evidence="9 15">Cytidine aminohydrolase</fullName>
    </alternativeName>
</protein>
<comment type="caution">
    <text evidence="17">The sequence shown here is derived from an EMBL/GenBank/DDBJ whole genome shotgun (WGS) entry which is preliminary data.</text>
</comment>
<evidence type="ECO:0000256" key="1">
    <source>
        <dbReference type="ARBA" id="ARBA00001947"/>
    </source>
</evidence>
<evidence type="ECO:0000256" key="10">
    <source>
        <dbReference type="ARBA" id="ARBA00049252"/>
    </source>
</evidence>
<evidence type="ECO:0000256" key="11">
    <source>
        <dbReference type="ARBA" id="ARBA00049558"/>
    </source>
</evidence>
<evidence type="ECO:0000256" key="5">
    <source>
        <dbReference type="ARBA" id="ARBA00018266"/>
    </source>
</evidence>
<dbReference type="GO" id="GO:0042802">
    <property type="term" value="F:identical protein binding"/>
    <property type="evidence" value="ECO:0007669"/>
    <property type="project" value="UniProtKB-ARBA"/>
</dbReference>
<dbReference type="NCBIfam" id="TIGR01354">
    <property type="entry name" value="cyt_deam_tetra"/>
    <property type="match status" value="1"/>
</dbReference>
<dbReference type="EMBL" id="SMAI01000010">
    <property type="protein sequence ID" value="TCT03157.1"/>
    <property type="molecule type" value="Genomic_DNA"/>
</dbReference>
<dbReference type="NCBIfam" id="NF004064">
    <property type="entry name" value="PRK05578.1"/>
    <property type="match status" value="1"/>
</dbReference>
<organism evidence="17 18">
    <name type="scientific">Aquabacter spiritensis</name>
    <dbReference type="NCBI Taxonomy" id="933073"/>
    <lineage>
        <taxon>Bacteria</taxon>
        <taxon>Pseudomonadati</taxon>
        <taxon>Pseudomonadota</taxon>
        <taxon>Alphaproteobacteria</taxon>
        <taxon>Hyphomicrobiales</taxon>
        <taxon>Xanthobacteraceae</taxon>
        <taxon>Aquabacter</taxon>
    </lineage>
</organism>
<dbReference type="InterPro" id="IPR016193">
    <property type="entry name" value="Cytidine_deaminase-like"/>
</dbReference>
<reference evidence="17 18" key="1">
    <citation type="submission" date="2019-03" db="EMBL/GenBank/DDBJ databases">
        <title>Genomic Encyclopedia of Type Strains, Phase IV (KMG-IV): sequencing the most valuable type-strain genomes for metagenomic binning, comparative biology and taxonomic classification.</title>
        <authorList>
            <person name="Goeker M."/>
        </authorList>
    </citation>
    <scope>NUCLEOTIDE SEQUENCE [LARGE SCALE GENOMIC DNA]</scope>
    <source>
        <strain evidence="17 18">DSM 9035</strain>
    </source>
</reference>
<dbReference type="Gene3D" id="3.40.140.10">
    <property type="entry name" value="Cytidine Deaminase, domain 2"/>
    <property type="match status" value="1"/>
</dbReference>
<dbReference type="InterPro" id="IPR050202">
    <property type="entry name" value="Cyt/Deoxycyt_deaminase"/>
</dbReference>
<evidence type="ECO:0000256" key="4">
    <source>
        <dbReference type="ARBA" id="ARBA00012783"/>
    </source>
</evidence>
<evidence type="ECO:0000256" key="15">
    <source>
        <dbReference type="RuleBase" id="RU364006"/>
    </source>
</evidence>
<dbReference type="CDD" id="cd01283">
    <property type="entry name" value="cytidine_deaminase"/>
    <property type="match status" value="1"/>
</dbReference>
<dbReference type="OrthoDB" id="9795347at2"/>
<gene>
    <name evidence="17" type="ORF">EDC64_11020</name>
</gene>
<evidence type="ECO:0000313" key="18">
    <source>
        <dbReference type="Proteomes" id="UP000294664"/>
    </source>
</evidence>
<evidence type="ECO:0000256" key="14">
    <source>
        <dbReference type="PIRSR" id="PIRSR606262-3"/>
    </source>
</evidence>
<evidence type="ECO:0000256" key="2">
    <source>
        <dbReference type="ARBA" id="ARBA00003949"/>
    </source>
</evidence>
<proteinExistence type="inferred from homology"/>
<feature type="binding site" evidence="13">
    <location>
        <begin position="51"/>
        <end position="57"/>
    </location>
    <ligand>
        <name>substrate</name>
    </ligand>
</feature>
<evidence type="ECO:0000313" key="17">
    <source>
        <dbReference type="EMBL" id="TCT03157.1"/>
    </source>
</evidence>
<dbReference type="PANTHER" id="PTHR11644">
    <property type="entry name" value="CYTIDINE DEAMINASE"/>
    <property type="match status" value="1"/>
</dbReference>
<dbReference type="InterPro" id="IPR016192">
    <property type="entry name" value="APOBEC/CMP_deaminase_Zn-bd"/>
</dbReference>
<dbReference type="PROSITE" id="PS51747">
    <property type="entry name" value="CYT_DCMP_DEAMINASES_2"/>
    <property type="match status" value="1"/>
</dbReference>
<name>A0A4R3LX70_9HYPH</name>
<feature type="active site" description="Proton donor" evidence="12">
    <location>
        <position position="64"/>
    </location>
</feature>
<evidence type="ECO:0000256" key="7">
    <source>
        <dbReference type="ARBA" id="ARBA00022801"/>
    </source>
</evidence>
<dbReference type="SUPFAM" id="SSF53927">
    <property type="entry name" value="Cytidine deaminase-like"/>
    <property type="match status" value="1"/>
</dbReference>
<evidence type="ECO:0000256" key="6">
    <source>
        <dbReference type="ARBA" id="ARBA00022723"/>
    </source>
</evidence>
<feature type="binding site" evidence="14">
    <location>
        <position position="62"/>
    </location>
    <ligand>
        <name>Zn(2+)</name>
        <dbReference type="ChEBI" id="CHEBI:29105"/>
        <note>catalytic</note>
    </ligand>
</feature>
<dbReference type="GO" id="GO:0005829">
    <property type="term" value="C:cytosol"/>
    <property type="evidence" value="ECO:0007669"/>
    <property type="project" value="TreeGrafter"/>
</dbReference>
<dbReference type="InterPro" id="IPR002125">
    <property type="entry name" value="CMP_dCMP_dom"/>
</dbReference>
<dbReference type="GO" id="GO:0008270">
    <property type="term" value="F:zinc ion binding"/>
    <property type="evidence" value="ECO:0007669"/>
    <property type="project" value="UniProtKB-UniRule"/>
</dbReference>
<feature type="domain" description="CMP/dCMP-type deaminase" evidence="16">
    <location>
        <begin position="10"/>
        <end position="141"/>
    </location>
</feature>
<evidence type="ECO:0000259" key="16">
    <source>
        <dbReference type="PROSITE" id="PS51747"/>
    </source>
</evidence>
<comment type="function">
    <text evidence="2 15">This enzyme scavenges exogenous and endogenous cytidine and 2'-deoxycytidine for UMP synthesis.</text>
</comment>
<dbReference type="GO" id="GO:0055086">
    <property type="term" value="P:nucleobase-containing small molecule metabolic process"/>
    <property type="evidence" value="ECO:0007669"/>
    <property type="project" value="UniProtKB-ARBA"/>
</dbReference>
<comment type="similarity">
    <text evidence="3 15">Belongs to the cytidine and deoxycytidylate deaminase family.</text>
</comment>
<evidence type="ECO:0000256" key="12">
    <source>
        <dbReference type="PIRSR" id="PIRSR606262-1"/>
    </source>
</evidence>
<dbReference type="GO" id="GO:0004126">
    <property type="term" value="F:cytidine deaminase activity"/>
    <property type="evidence" value="ECO:0007669"/>
    <property type="project" value="UniProtKB-UniRule"/>
</dbReference>
<comment type="cofactor">
    <cofactor evidence="1 14 15">
        <name>Zn(2+)</name>
        <dbReference type="ChEBI" id="CHEBI:29105"/>
    </cofactor>
</comment>
<keyword evidence="7 15" id="KW-0378">Hydrolase</keyword>
<dbReference type="PANTHER" id="PTHR11644:SF2">
    <property type="entry name" value="CYTIDINE DEAMINASE"/>
    <property type="match status" value="1"/>
</dbReference>
<accession>A0A4R3LX70</accession>
<dbReference type="GO" id="GO:0072527">
    <property type="term" value="P:pyrimidine-containing compound metabolic process"/>
    <property type="evidence" value="ECO:0007669"/>
    <property type="project" value="UniProtKB-ARBA"/>
</dbReference>
<keyword evidence="8 14" id="KW-0862">Zinc</keyword>
<keyword evidence="18" id="KW-1185">Reference proteome</keyword>
<evidence type="ECO:0000256" key="9">
    <source>
        <dbReference type="ARBA" id="ARBA00032005"/>
    </source>
</evidence>
<evidence type="ECO:0000256" key="3">
    <source>
        <dbReference type="ARBA" id="ARBA00006576"/>
    </source>
</evidence>
<feature type="binding site" evidence="14">
    <location>
        <position position="101"/>
    </location>
    <ligand>
        <name>Zn(2+)</name>
        <dbReference type="ChEBI" id="CHEBI:29105"/>
        <note>catalytic</note>
    </ligand>
</feature>
<dbReference type="AlphaFoldDB" id="A0A4R3LX70"/>
<dbReference type="PROSITE" id="PS00903">
    <property type="entry name" value="CYT_DCMP_DEAMINASES_1"/>
    <property type="match status" value="1"/>
</dbReference>
<sequence>MPQPARVPRLGLDALLDAAKSASMHAYAPYSRFKVGAALLSAGGGVYVGCNVENVAYPIGTCAEAAAIAAARVAEGETLSALAIAIYAIGSDGLQAPCSPCGACRQRIIECNPDMTVHFFAERGTMMSLTARELLPYSFTF</sequence>
<dbReference type="EC" id="3.5.4.5" evidence="4 15"/>
<comment type="catalytic activity">
    <reaction evidence="11 15">
        <text>cytidine + H2O + H(+) = uridine + NH4(+)</text>
        <dbReference type="Rhea" id="RHEA:16069"/>
        <dbReference type="ChEBI" id="CHEBI:15377"/>
        <dbReference type="ChEBI" id="CHEBI:15378"/>
        <dbReference type="ChEBI" id="CHEBI:16704"/>
        <dbReference type="ChEBI" id="CHEBI:17562"/>
        <dbReference type="ChEBI" id="CHEBI:28938"/>
        <dbReference type="EC" id="3.5.4.5"/>
    </reaction>
</comment>
<comment type="catalytic activity">
    <reaction evidence="10 15">
        <text>2'-deoxycytidine + H2O + H(+) = 2'-deoxyuridine + NH4(+)</text>
        <dbReference type="Rhea" id="RHEA:13433"/>
        <dbReference type="ChEBI" id="CHEBI:15377"/>
        <dbReference type="ChEBI" id="CHEBI:15378"/>
        <dbReference type="ChEBI" id="CHEBI:15698"/>
        <dbReference type="ChEBI" id="CHEBI:16450"/>
        <dbReference type="ChEBI" id="CHEBI:28938"/>
        <dbReference type="EC" id="3.5.4.5"/>
    </reaction>
</comment>
<evidence type="ECO:0000256" key="8">
    <source>
        <dbReference type="ARBA" id="ARBA00022833"/>
    </source>
</evidence>
<dbReference type="Pfam" id="PF00383">
    <property type="entry name" value="dCMP_cyt_deam_1"/>
    <property type="match status" value="1"/>
</dbReference>